<evidence type="ECO:0000256" key="2">
    <source>
        <dbReference type="SAM" id="SignalP"/>
    </source>
</evidence>
<keyword evidence="1" id="KW-0812">Transmembrane</keyword>
<dbReference type="AlphaFoldDB" id="A0A7C8Z786"/>
<name>A0A7C8Z786_OPUST</name>
<reference evidence="3" key="2">
    <citation type="submission" date="2020-07" db="EMBL/GenBank/DDBJ databases">
        <authorList>
            <person name="Vera ALvarez R."/>
            <person name="Arias-Moreno D.M."/>
            <person name="Jimenez-Jacinto V."/>
            <person name="Jimenez-Bremont J.F."/>
            <person name="Swaminathan K."/>
            <person name="Moose S.P."/>
            <person name="Guerrero-Gonzalez M.L."/>
            <person name="Marino-Ramirez L."/>
            <person name="Landsman D."/>
            <person name="Rodriguez-Kessler M."/>
            <person name="Delgado-Sanchez P."/>
        </authorList>
    </citation>
    <scope>NUCLEOTIDE SEQUENCE</scope>
    <source>
        <tissue evidence="3">Cladode</tissue>
    </source>
</reference>
<dbReference type="EMBL" id="GISG01094350">
    <property type="protein sequence ID" value="MBA4635230.1"/>
    <property type="molecule type" value="Transcribed_RNA"/>
</dbReference>
<proteinExistence type="predicted"/>
<reference evidence="3" key="1">
    <citation type="journal article" date="2013" name="J. Plant Res.">
        <title>Effect of fungi and light on seed germination of three Opuntia species from semiarid lands of central Mexico.</title>
        <authorList>
            <person name="Delgado-Sanchez P."/>
            <person name="Jimenez-Bremont J.F."/>
            <person name="Guerrero-Gonzalez Mde L."/>
            <person name="Flores J."/>
        </authorList>
    </citation>
    <scope>NUCLEOTIDE SEQUENCE</scope>
    <source>
        <tissue evidence="3">Cladode</tissue>
    </source>
</reference>
<feature type="transmembrane region" description="Helical" evidence="1">
    <location>
        <begin position="75"/>
        <end position="100"/>
    </location>
</feature>
<evidence type="ECO:0000256" key="1">
    <source>
        <dbReference type="SAM" id="Phobius"/>
    </source>
</evidence>
<keyword evidence="1" id="KW-0472">Membrane</keyword>
<keyword evidence="1" id="KW-1133">Transmembrane helix</keyword>
<accession>A0A7C8Z786</accession>
<protein>
    <submittedName>
        <fullName evidence="3">Uncharacterized protein</fullName>
    </submittedName>
</protein>
<feature type="chain" id="PRO_5027723421" evidence="2">
    <location>
        <begin position="17"/>
        <end position="116"/>
    </location>
</feature>
<organism evidence="3">
    <name type="scientific">Opuntia streptacantha</name>
    <name type="common">Prickly pear cactus</name>
    <name type="synonym">Opuntia cardona</name>
    <dbReference type="NCBI Taxonomy" id="393608"/>
    <lineage>
        <taxon>Eukaryota</taxon>
        <taxon>Viridiplantae</taxon>
        <taxon>Streptophyta</taxon>
        <taxon>Embryophyta</taxon>
        <taxon>Tracheophyta</taxon>
        <taxon>Spermatophyta</taxon>
        <taxon>Magnoliopsida</taxon>
        <taxon>eudicotyledons</taxon>
        <taxon>Gunneridae</taxon>
        <taxon>Pentapetalae</taxon>
        <taxon>Caryophyllales</taxon>
        <taxon>Cactineae</taxon>
        <taxon>Cactaceae</taxon>
        <taxon>Opuntioideae</taxon>
        <taxon>Opuntia</taxon>
    </lineage>
</organism>
<feature type="signal peptide" evidence="2">
    <location>
        <begin position="1"/>
        <end position="16"/>
    </location>
</feature>
<sequence>MLLFLRFSFFFPSSSSSLFRPSLAISRLVLGPLSLVFFSRRFFFIGGDLLSSSGVLGPSPLSLCRCSGVLTGASALFSLSLLCSFIFGVVGWVLRCYLFFFSNSFFEASALFSLSL</sequence>
<evidence type="ECO:0000313" key="3">
    <source>
        <dbReference type="EMBL" id="MBA4635230.1"/>
    </source>
</evidence>
<keyword evidence="2" id="KW-0732">Signal</keyword>